<proteinExistence type="predicted"/>
<gene>
    <name evidence="2" type="ORF">M6B38_307330</name>
</gene>
<evidence type="ECO:0000256" key="1">
    <source>
        <dbReference type="SAM" id="MobiDB-lite"/>
    </source>
</evidence>
<sequence>MRRSVSDLTRRGRLMASNVDDRTVARCSGKGEGGRVLILFIDRPWGKPRSGRAETADPGFGGRPPVVGTAEWKNGTGSATMRVRRRRDDRSGGAQPRVGQEQYSE</sequence>
<evidence type="ECO:0000313" key="2">
    <source>
        <dbReference type="EMBL" id="KAJ6841104.1"/>
    </source>
</evidence>
<keyword evidence="3" id="KW-1185">Reference proteome</keyword>
<reference evidence="2" key="1">
    <citation type="journal article" date="2023" name="GigaByte">
        <title>Genome assembly of the bearded iris, Iris pallida Lam.</title>
        <authorList>
            <person name="Bruccoleri R.E."/>
            <person name="Oakeley E.J."/>
            <person name="Faust A.M.E."/>
            <person name="Altorfer M."/>
            <person name="Dessus-Babus S."/>
            <person name="Burckhardt D."/>
            <person name="Oertli M."/>
            <person name="Naumann U."/>
            <person name="Petersen F."/>
            <person name="Wong J."/>
        </authorList>
    </citation>
    <scope>NUCLEOTIDE SEQUENCE</scope>
    <source>
        <strain evidence="2">GSM-AAB239-AS_SAM_17_03QT</strain>
    </source>
</reference>
<dbReference type="AlphaFoldDB" id="A0AAX6HKP2"/>
<protein>
    <submittedName>
        <fullName evidence="2">Uncharacterized protein</fullName>
    </submittedName>
</protein>
<dbReference type="Proteomes" id="UP001140949">
    <property type="component" value="Unassembled WGS sequence"/>
</dbReference>
<dbReference type="EMBL" id="JANAVB010008800">
    <property type="protein sequence ID" value="KAJ6841104.1"/>
    <property type="molecule type" value="Genomic_DNA"/>
</dbReference>
<reference evidence="2" key="2">
    <citation type="submission" date="2023-04" db="EMBL/GenBank/DDBJ databases">
        <authorList>
            <person name="Bruccoleri R.E."/>
            <person name="Oakeley E.J."/>
            <person name="Faust A.-M."/>
            <person name="Dessus-Babus S."/>
            <person name="Altorfer M."/>
            <person name="Burckhardt D."/>
            <person name="Oertli M."/>
            <person name="Naumann U."/>
            <person name="Petersen F."/>
            <person name="Wong J."/>
        </authorList>
    </citation>
    <scope>NUCLEOTIDE SEQUENCE</scope>
    <source>
        <strain evidence="2">GSM-AAB239-AS_SAM_17_03QT</strain>
        <tissue evidence="2">Leaf</tissue>
    </source>
</reference>
<feature type="region of interest" description="Disordered" evidence="1">
    <location>
        <begin position="47"/>
        <end position="105"/>
    </location>
</feature>
<comment type="caution">
    <text evidence="2">The sequence shown here is derived from an EMBL/GenBank/DDBJ whole genome shotgun (WGS) entry which is preliminary data.</text>
</comment>
<evidence type="ECO:0000313" key="3">
    <source>
        <dbReference type="Proteomes" id="UP001140949"/>
    </source>
</evidence>
<organism evidence="2 3">
    <name type="scientific">Iris pallida</name>
    <name type="common">Sweet iris</name>
    <dbReference type="NCBI Taxonomy" id="29817"/>
    <lineage>
        <taxon>Eukaryota</taxon>
        <taxon>Viridiplantae</taxon>
        <taxon>Streptophyta</taxon>
        <taxon>Embryophyta</taxon>
        <taxon>Tracheophyta</taxon>
        <taxon>Spermatophyta</taxon>
        <taxon>Magnoliopsida</taxon>
        <taxon>Liliopsida</taxon>
        <taxon>Asparagales</taxon>
        <taxon>Iridaceae</taxon>
        <taxon>Iridoideae</taxon>
        <taxon>Irideae</taxon>
        <taxon>Iris</taxon>
    </lineage>
</organism>
<accession>A0AAX6HKP2</accession>
<name>A0AAX6HKP2_IRIPA</name>